<name>A0ABX4YLJ3_9LEPT</name>
<sequence>MLEKADIFKFLSDSKDGVYSSDLPKSIQLEEIKLRSEVAAQEYTDYLFAISTSHSIPVMDLEVAKFLRKIPKNGIILDIGGAWGWHWRNIKNVRPDVSIVIIDFIRENLVHAKKMVGPLIGDQVFLVHGDATSLPFPDQVFDAVWTVQTFQHIPDFKRACEEAYRILKVGGIFVNYSLLKTPLIRFIFSLFGKKYHIEGEMPNKFYLARANKNQKNILSQVFKSKVTVKYSECFFHPELRTTFTGRKGSLFGKLDYLISKIPVLNAVFARQASFSATKK</sequence>
<dbReference type="InterPro" id="IPR013216">
    <property type="entry name" value="Methyltransf_11"/>
</dbReference>
<dbReference type="PANTHER" id="PTHR43591">
    <property type="entry name" value="METHYLTRANSFERASE"/>
    <property type="match status" value="1"/>
</dbReference>
<gene>
    <name evidence="2" type="ORF">BES34_003855</name>
</gene>
<dbReference type="RefSeq" id="WP_010415773.1">
    <property type="nucleotide sequence ID" value="NZ_MCRM02000003.1"/>
</dbReference>
<keyword evidence="2" id="KW-0489">Methyltransferase</keyword>
<dbReference type="Proteomes" id="UP000094669">
    <property type="component" value="Unassembled WGS sequence"/>
</dbReference>
<dbReference type="CDD" id="cd02440">
    <property type="entry name" value="AdoMet_MTases"/>
    <property type="match status" value="1"/>
</dbReference>
<evidence type="ECO:0000313" key="2">
    <source>
        <dbReference type="EMBL" id="PNV76153.1"/>
    </source>
</evidence>
<protein>
    <submittedName>
        <fullName evidence="2">Class I SAM-dependent methyltransferase</fullName>
    </submittedName>
</protein>
<accession>A0ABX4YLJ3</accession>
<dbReference type="GO" id="GO:0032259">
    <property type="term" value="P:methylation"/>
    <property type="evidence" value="ECO:0007669"/>
    <property type="project" value="UniProtKB-KW"/>
</dbReference>
<dbReference type="GO" id="GO:0008168">
    <property type="term" value="F:methyltransferase activity"/>
    <property type="evidence" value="ECO:0007669"/>
    <property type="project" value="UniProtKB-KW"/>
</dbReference>
<proteinExistence type="predicted"/>
<dbReference type="Gene3D" id="3.40.50.150">
    <property type="entry name" value="Vaccinia Virus protein VP39"/>
    <property type="match status" value="1"/>
</dbReference>
<organism evidence="2 3">
    <name type="scientific">Leptospira inadai serovar Lyme</name>
    <dbReference type="NCBI Taxonomy" id="293084"/>
    <lineage>
        <taxon>Bacteria</taxon>
        <taxon>Pseudomonadati</taxon>
        <taxon>Spirochaetota</taxon>
        <taxon>Spirochaetia</taxon>
        <taxon>Leptospirales</taxon>
        <taxon>Leptospiraceae</taxon>
        <taxon>Leptospira</taxon>
    </lineage>
</organism>
<dbReference type="SUPFAM" id="SSF53335">
    <property type="entry name" value="S-adenosyl-L-methionine-dependent methyltransferases"/>
    <property type="match status" value="1"/>
</dbReference>
<dbReference type="InterPro" id="IPR029063">
    <property type="entry name" value="SAM-dependent_MTases_sf"/>
</dbReference>
<dbReference type="EMBL" id="MCRM02000003">
    <property type="protein sequence ID" value="PNV76153.1"/>
    <property type="molecule type" value="Genomic_DNA"/>
</dbReference>
<dbReference type="Pfam" id="PF08241">
    <property type="entry name" value="Methyltransf_11"/>
    <property type="match status" value="1"/>
</dbReference>
<keyword evidence="2" id="KW-0808">Transferase</keyword>
<comment type="caution">
    <text evidence="2">The sequence shown here is derived from an EMBL/GenBank/DDBJ whole genome shotgun (WGS) entry which is preliminary data.</text>
</comment>
<reference evidence="2" key="1">
    <citation type="submission" date="2018-01" db="EMBL/GenBank/DDBJ databases">
        <title>Genomic characterization of Leptospira inadai serogroup Lyme isolated from captured rat in Brazil and comparative analysis with human reference strain.</title>
        <authorList>
            <person name="Moreno L.Z."/>
            <person name="Loureiro A.P."/>
            <person name="Miraglia F."/>
            <person name="Kremer F.S."/>
            <person name="Eslabao M.R."/>
            <person name="Dellagostin O.A."/>
            <person name="Lilenbaum W."/>
            <person name="Moreno A.M."/>
        </authorList>
    </citation>
    <scope>NUCLEOTIDE SEQUENCE [LARGE SCALE GENOMIC DNA]</scope>
    <source>
        <strain evidence="2">M34/99</strain>
    </source>
</reference>
<evidence type="ECO:0000313" key="3">
    <source>
        <dbReference type="Proteomes" id="UP000094669"/>
    </source>
</evidence>
<feature type="domain" description="Methyltransferase type 11" evidence="1">
    <location>
        <begin position="77"/>
        <end position="174"/>
    </location>
</feature>
<evidence type="ECO:0000259" key="1">
    <source>
        <dbReference type="Pfam" id="PF08241"/>
    </source>
</evidence>
<keyword evidence="3" id="KW-1185">Reference proteome</keyword>